<dbReference type="Proteomes" id="UP001160301">
    <property type="component" value="Unassembled WGS sequence"/>
</dbReference>
<evidence type="ECO:0000313" key="2">
    <source>
        <dbReference type="Proteomes" id="UP001160301"/>
    </source>
</evidence>
<dbReference type="RefSeq" id="WP_136967563.1">
    <property type="nucleotide sequence ID" value="NZ_JARZHI010000005.1"/>
</dbReference>
<proteinExistence type="predicted"/>
<name>A0ABT6NMC9_9BACT</name>
<comment type="caution">
    <text evidence="1">The sequence shown here is derived from an EMBL/GenBank/DDBJ whole genome shotgun (WGS) entry which is preliminary data.</text>
</comment>
<keyword evidence="2" id="KW-1185">Reference proteome</keyword>
<protein>
    <submittedName>
        <fullName evidence="1">Uncharacterized protein</fullName>
    </submittedName>
</protein>
<dbReference type="EMBL" id="JARZHI010000005">
    <property type="protein sequence ID" value="MDI1429475.1"/>
    <property type="molecule type" value="Genomic_DNA"/>
</dbReference>
<sequence length="297" mass="33503">MRTKARILFYGHRIPGGEQTVLSPAGCGPDVVTVYDHKAMNQILVKVILDAEDSRLPLLQKLLLAYKLDWQEHRWDEYTDEEYDAAPLIVMQALADNHVIGGPRFYTEYDLSNACPACGAGMRQTGAYMLDGAGPSMVGLGQYRAVSSYSEIIVDPPLAEALARAHLTGLSLRSVHAYQPNEALIELIWKQMWASHTLPPLSPRSTGIDFESACKTCKRGKIDTTSPERFVYRARDLEGAKDVNRMWEHFGYVRWNGDLKTAVLWQPYFVVTPKVWRIFKDAGVTGFQWLPIRVVED</sequence>
<evidence type="ECO:0000313" key="1">
    <source>
        <dbReference type="EMBL" id="MDI1429475.1"/>
    </source>
</evidence>
<gene>
    <name evidence="1" type="ORF">QHF89_08215</name>
</gene>
<organism evidence="1 2">
    <name type="scientific">Polyangium sorediatum</name>
    <dbReference type="NCBI Taxonomy" id="889274"/>
    <lineage>
        <taxon>Bacteria</taxon>
        <taxon>Pseudomonadati</taxon>
        <taxon>Myxococcota</taxon>
        <taxon>Polyangia</taxon>
        <taxon>Polyangiales</taxon>
        <taxon>Polyangiaceae</taxon>
        <taxon>Polyangium</taxon>
    </lineage>
</organism>
<reference evidence="1 2" key="1">
    <citation type="submission" date="2023-04" db="EMBL/GenBank/DDBJ databases">
        <title>The genome sequence of Polyangium sorediatum DSM14670.</title>
        <authorList>
            <person name="Zhang X."/>
        </authorList>
    </citation>
    <scope>NUCLEOTIDE SEQUENCE [LARGE SCALE GENOMIC DNA]</scope>
    <source>
        <strain evidence="1 2">DSM 14670</strain>
    </source>
</reference>
<accession>A0ABT6NMC9</accession>